<dbReference type="Gene3D" id="2.30.30.190">
    <property type="entry name" value="CAP Gly-rich-like domain"/>
    <property type="match status" value="1"/>
</dbReference>
<feature type="domain" description="CAP-Gly" evidence="7">
    <location>
        <begin position="48"/>
        <end position="82"/>
    </location>
</feature>
<dbReference type="InterPro" id="IPR029071">
    <property type="entry name" value="Ubiquitin-like_domsf"/>
</dbReference>
<dbReference type="GO" id="GO:0005634">
    <property type="term" value="C:nucleus"/>
    <property type="evidence" value="ECO:0007669"/>
    <property type="project" value="TreeGrafter"/>
</dbReference>
<proteinExistence type="inferred from homology"/>
<dbReference type="EMBL" id="JNBR01000115">
    <property type="protein sequence ID" value="OQR97361.1"/>
    <property type="molecule type" value="Genomic_DNA"/>
</dbReference>
<dbReference type="PANTHER" id="PTHR22710:SF2">
    <property type="entry name" value="X-RAY RADIATION RESISTANCE-ASSOCIATED PROTEIN 1"/>
    <property type="match status" value="1"/>
</dbReference>
<dbReference type="InterPro" id="IPR000938">
    <property type="entry name" value="CAP-Gly_domain"/>
</dbReference>
<evidence type="ECO:0000256" key="4">
    <source>
        <dbReference type="ARBA" id="ARBA00022614"/>
    </source>
</evidence>
<evidence type="ECO:0000256" key="1">
    <source>
        <dbReference type="ARBA" id="ARBA00004496"/>
    </source>
</evidence>
<accession>A0A1V9ZHI1</accession>
<evidence type="ECO:0000256" key="2">
    <source>
        <dbReference type="ARBA" id="ARBA00006286"/>
    </source>
</evidence>
<gene>
    <name evidence="8" type="ORF">ACHHYP_20600</name>
</gene>
<dbReference type="Pfam" id="PF01302">
    <property type="entry name" value="CAP_GLY"/>
    <property type="match status" value="1"/>
</dbReference>
<evidence type="ECO:0000256" key="5">
    <source>
        <dbReference type="ARBA" id="ARBA00022737"/>
    </source>
</evidence>
<sequence length="530" mass="56485">MATIGDRVEDADGFRGTVRYVGSIQSKGDQVYWGTSVPPRCGGDCQRLGIEWDDSSRGKHGGAANGVQYFVTRAPTAGTFVAPEKVSRGRGLLPALHERYMQAEASDVRVAGEVATAGGSSKSIQLVGVHKIQEKQHIGVICKVSLEGCQVATLPTPAELAAVAPNIQELDLGFNLLASWAEVLSLATALPKLEQLVLSGNRLQYDATADAGAFPLVTRLVLNQTATSWTDLLRICVHFPALRELHVAANDLADADLIEGVWPETLELVDVSHNSIGDWAAVQRALGGLPALRHLVATHNALGAIAPSAAGSFASLESLALGDNRIASWASMDALNSFPALTLLRFAKNPLVAGLGAGEARMMVVARCGRLLAFNGSEIRAKERTDAEQMYLKRIIHEVASFKDDADKHKVLASHPRYIDLLAKYPDIQKPATTTGGPAALARSLVAVTFVPMSSQAATMEPMAKKLPLNMTVGQLKTLVGKKYGLEPAALQLSFRATAKEMPVPLDDDSGDVGYYGLQDGAEILVNDVW</sequence>
<protein>
    <submittedName>
        <fullName evidence="8">Tubulin-specific chaperone E</fullName>
    </submittedName>
</protein>
<dbReference type="PANTHER" id="PTHR22710">
    <property type="entry name" value="X-RAY RADIATION RESISTANCE ASSOCIATED PROTEIN 1 XRRA1"/>
    <property type="match status" value="1"/>
</dbReference>
<dbReference type="SUPFAM" id="SSF54236">
    <property type="entry name" value="Ubiquitin-like"/>
    <property type="match status" value="1"/>
</dbReference>
<evidence type="ECO:0000256" key="3">
    <source>
        <dbReference type="ARBA" id="ARBA00022490"/>
    </source>
</evidence>
<keyword evidence="5" id="KW-0677">Repeat</keyword>
<organism evidence="8 9">
    <name type="scientific">Achlya hypogyna</name>
    <name type="common">Oomycete</name>
    <name type="synonym">Protoachlya hypogyna</name>
    <dbReference type="NCBI Taxonomy" id="1202772"/>
    <lineage>
        <taxon>Eukaryota</taxon>
        <taxon>Sar</taxon>
        <taxon>Stramenopiles</taxon>
        <taxon>Oomycota</taxon>
        <taxon>Saprolegniomycetes</taxon>
        <taxon>Saprolegniales</taxon>
        <taxon>Achlyaceae</taxon>
        <taxon>Achlya</taxon>
    </lineage>
</organism>
<dbReference type="Gene3D" id="3.10.20.90">
    <property type="entry name" value="Phosphatidylinositol 3-kinase Catalytic Subunit, Chain A, domain 1"/>
    <property type="match status" value="1"/>
</dbReference>
<dbReference type="STRING" id="1202772.A0A1V9ZHI1"/>
<dbReference type="Proteomes" id="UP000243579">
    <property type="component" value="Unassembled WGS sequence"/>
</dbReference>
<evidence type="ECO:0000256" key="6">
    <source>
        <dbReference type="ARBA" id="ARBA00023186"/>
    </source>
</evidence>
<keyword evidence="6" id="KW-0143">Chaperone</keyword>
<dbReference type="GO" id="GO:0005737">
    <property type="term" value="C:cytoplasm"/>
    <property type="evidence" value="ECO:0007669"/>
    <property type="project" value="UniProtKB-SubCell"/>
</dbReference>
<dbReference type="InterPro" id="IPR032675">
    <property type="entry name" value="LRR_dom_sf"/>
</dbReference>
<comment type="similarity">
    <text evidence="2">Belongs to the TBCE family.</text>
</comment>
<dbReference type="SUPFAM" id="SSF52047">
    <property type="entry name" value="RNI-like"/>
    <property type="match status" value="1"/>
</dbReference>
<dbReference type="SMART" id="SM01052">
    <property type="entry name" value="CAP_GLY"/>
    <property type="match status" value="1"/>
</dbReference>
<dbReference type="InterPro" id="IPR000626">
    <property type="entry name" value="Ubiquitin-like_dom"/>
</dbReference>
<comment type="subcellular location">
    <subcellularLocation>
        <location evidence="1">Cytoplasm</location>
    </subcellularLocation>
</comment>
<evidence type="ECO:0000313" key="9">
    <source>
        <dbReference type="Proteomes" id="UP000243579"/>
    </source>
</evidence>
<keyword evidence="4" id="KW-0433">Leucine-rich repeat</keyword>
<dbReference type="InterPro" id="IPR044079">
    <property type="entry name" value="Ubl_TBCE"/>
</dbReference>
<dbReference type="AlphaFoldDB" id="A0A1V9ZHI1"/>
<evidence type="ECO:0000259" key="7">
    <source>
        <dbReference type="PROSITE" id="PS50245"/>
    </source>
</evidence>
<dbReference type="SUPFAM" id="SSF74924">
    <property type="entry name" value="Cap-Gly domain"/>
    <property type="match status" value="1"/>
</dbReference>
<keyword evidence="9" id="KW-1185">Reference proteome</keyword>
<name>A0A1V9ZHI1_ACHHY</name>
<keyword evidence="3" id="KW-0963">Cytoplasm</keyword>
<dbReference type="PROSITE" id="PS51450">
    <property type="entry name" value="LRR"/>
    <property type="match status" value="1"/>
</dbReference>
<dbReference type="InterPro" id="IPR036859">
    <property type="entry name" value="CAP-Gly_dom_sf"/>
</dbReference>
<dbReference type="CDD" id="cd17044">
    <property type="entry name" value="Ubl_TBCE"/>
    <property type="match status" value="1"/>
</dbReference>
<dbReference type="InterPro" id="IPR001611">
    <property type="entry name" value="Leu-rich_rpt"/>
</dbReference>
<dbReference type="Pfam" id="PF14560">
    <property type="entry name" value="Ubiquitin_2"/>
    <property type="match status" value="1"/>
</dbReference>
<dbReference type="PROSITE" id="PS50245">
    <property type="entry name" value="CAP_GLY_2"/>
    <property type="match status" value="1"/>
</dbReference>
<comment type="caution">
    <text evidence="8">The sequence shown here is derived from an EMBL/GenBank/DDBJ whole genome shotgun (WGS) entry which is preliminary data.</text>
</comment>
<reference evidence="8 9" key="1">
    <citation type="journal article" date="2014" name="Genome Biol. Evol.">
        <title>The secreted proteins of Achlya hypogyna and Thraustotheca clavata identify the ancestral oomycete secretome and reveal gene acquisitions by horizontal gene transfer.</title>
        <authorList>
            <person name="Misner I."/>
            <person name="Blouin N."/>
            <person name="Leonard G."/>
            <person name="Richards T.A."/>
            <person name="Lane C.E."/>
        </authorList>
    </citation>
    <scope>NUCLEOTIDE SEQUENCE [LARGE SCALE GENOMIC DNA]</scope>
    <source>
        <strain evidence="8 9">ATCC 48635</strain>
    </source>
</reference>
<dbReference type="OrthoDB" id="5273213at2759"/>
<evidence type="ECO:0000313" key="8">
    <source>
        <dbReference type="EMBL" id="OQR97361.1"/>
    </source>
</evidence>
<dbReference type="Gene3D" id="3.80.10.10">
    <property type="entry name" value="Ribonuclease Inhibitor"/>
    <property type="match status" value="2"/>
</dbReference>